<keyword evidence="4 5" id="KW-0472">Membrane</keyword>
<keyword evidence="2 5" id="KW-0812">Transmembrane</keyword>
<feature type="transmembrane region" description="Helical" evidence="5">
    <location>
        <begin position="389"/>
        <end position="420"/>
    </location>
</feature>
<name>A0A7X1E8Q6_9BACT</name>
<dbReference type="InterPro" id="IPR036513">
    <property type="entry name" value="STAS_dom_sf"/>
</dbReference>
<dbReference type="GO" id="GO:0055085">
    <property type="term" value="P:transmembrane transport"/>
    <property type="evidence" value="ECO:0007669"/>
    <property type="project" value="InterPro"/>
</dbReference>
<feature type="transmembrane region" description="Helical" evidence="5">
    <location>
        <begin position="359"/>
        <end position="377"/>
    </location>
</feature>
<feature type="transmembrane region" description="Helical" evidence="5">
    <location>
        <begin position="210"/>
        <end position="227"/>
    </location>
</feature>
<evidence type="ECO:0000256" key="2">
    <source>
        <dbReference type="ARBA" id="ARBA00022692"/>
    </source>
</evidence>
<feature type="domain" description="STAS" evidence="6">
    <location>
        <begin position="453"/>
        <end position="556"/>
    </location>
</feature>
<feature type="transmembrane region" description="Helical" evidence="5">
    <location>
        <begin position="260"/>
        <end position="283"/>
    </location>
</feature>
<evidence type="ECO:0000313" key="7">
    <source>
        <dbReference type="EMBL" id="MBC2605047.1"/>
    </source>
</evidence>
<evidence type="ECO:0000256" key="4">
    <source>
        <dbReference type="ARBA" id="ARBA00023136"/>
    </source>
</evidence>
<feature type="transmembrane region" description="Helical" evidence="5">
    <location>
        <begin position="47"/>
        <end position="67"/>
    </location>
</feature>
<comment type="caution">
    <text evidence="7">The sequence shown here is derived from an EMBL/GenBank/DDBJ whole genome shotgun (WGS) entry which is preliminary data.</text>
</comment>
<evidence type="ECO:0000256" key="1">
    <source>
        <dbReference type="ARBA" id="ARBA00004141"/>
    </source>
</evidence>
<evidence type="ECO:0000256" key="3">
    <source>
        <dbReference type="ARBA" id="ARBA00022989"/>
    </source>
</evidence>
<feature type="transmembrane region" description="Helical" evidence="5">
    <location>
        <begin position="182"/>
        <end position="203"/>
    </location>
</feature>
<dbReference type="GO" id="GO:0016020">
    <property type="term" value="C:membrane"/>
    <property type="evidence" value="ECO:0007669"/>
    <property type="project" value="UniProtKB-SubCell"/>
</dbReference>
<feature type="transmembrane region" description="Helical" evidence="5">
    <location>
        <begin position="107"/>
        <end position="127"/>
    </location>
</feature>
<dbReference type="SUPFAM" id="SSF52091">
    <property type="entry name" value="SpoIIaa-like"/>
    <property type="match status" value="1"/>
</dbReference>
<reference evidence="7 8" key="1">
    <citation type="submission" date="2020-07" db="EMBL/GenBank/DDBJ databases">
        <authorList>
            <person name="Feng X."/>
        </authorList>
    </citation>
    <scope>NUCLEOTIDE SEQUENCE [LARGE SCALE GENOMIC DNA]</scope>
    <source>
        <strain evidence="7 8">JCM23202</strain>
    </source>
</reference>
<dbReference type="Proteomes" id="UP000526501">
    <property type="component" value="Unassembled WGS sequence"/>
</dbReference>
<dbReference type="Pfam" id="PF00916">
    <property type="entry name" value="Sulfate_transp"/>
    <property type="match status" value="1"/>
</dbReference>
<dbReference type="InterPro" id="IPR001902">
    <property type="entry name" value="SLC26A/SulP_fam"/>
</dbReference>
<gene>
    <name evidence="7" type="ORF">H5P27_03230</name>
</gene>
<keyword evidence="3 5" id="KW-1133">Transmembrane helix</keyword>
<dbReference type="PANTHER" id="PTHR11814">
    <property type="entry name" value="SULFATE TRANSPORTER"/>
    <property type="match status" value="1"/>
</dbReference>
<evidence type="ECO:0000256" key="5">
    <source>
        <dbReference type="SAM" id="Phobius"/>
    </source>
</evidence>
<feature type="transmembrane region" description="Helical" evidence="5">
    <location>
        <begin position="333"/>
        <end position="353"/>
    </location>
</feature>
<dbReference type="Gene3D" id="3.30.750.24">
    <property type="entry name" value="STAS domain"/>
    <property type="match status" value="1"/>
</dbReference>
<proteinExistence type="predicted"/>
<comment type="subcellular location">
    <subcellularLocation>
        <location evidence="1">Membrane</location>
        <topology evidence="1">Multi-pass membrane protein</topology>
    </subcellularLocation>
</comment>
<dbReference type="EMBL" id="JACHVC010000005">
    <property type="protein sequence ID" value="MBC2605047.1"/>
    <property type="molecule type" value="Genomic_DNA"/>
</dbReference>
<feature type="transmembrane region" description="Helical" evidence="5">
    <location>
        <begin position="139"/>
        <end position="157"/>
    </location>
</feature>
<dbReference type="AlphaFoldDB" id="A0A7X1E8Q6"/>
<organism evidence="7 8">
    <name type="scientific">Pelagicoccus albus</name>
    <dbReference type="NCBI Taxonomy" id="415222"/>
    <lineage>
        <taxon>Bacteria</taxon>
        <taxon>Pseudomonadati</taxon>
        <taxon>Verrucomicrobiota</taxon>
        <taxon>Opitutia</taxon>
        <taxon>Puniceicoccales</taxon>
        <taxon>Pelagicoccaceae</taxon>
        <taxon>Pelagicoccus</taxon>
    </lineage>
</organism>
<dbReference type="Pfam" id="PF01740">
    <property type="entry name" value="STAS"/>
    <property type="match status" value="1"/>
</dbReference>
<sequence length="589" mass="62106">MESEKSSKPRRFRLPLLKFLKGYRKQDLLADGKAGANVALLDFPQGMAYAMIAGLPVNFGIYSSAIGSLTGPLLGSSRFLMLGPTNASAVLLLSGFLALDWPAESRIAAMPLLLLMIGAFMVAGALVRADIVIRYVSRSVVTGYVSAAALLIIVNQLKPALGIEAPRAATFLESLIVTAQHIGSFSPAALALSASTILVAVALKRWLKAIPYVAVSLAFAAAIAWFAPRYGVSFASLDAVPVGSWPLSMPTFDLQQMHDLLGVAFAIAFLSLLESASIAKALASQAGDTVDIRQQMISMGVADTVNAFGSGMPVSGSLTRSTLNFASGARSPVSSMVSGAILVIGALLLGPIIGFVPKSALAALVILVGISLIRPSTIKALVKATKSDAATFCITFGAGLVFPLDTAIYAGVATSVLLFLKKASIPDMVEYGFNEQGELTEKEVSPDQRNAAISIMHVEGDLFFGSTDVFEEQLRHLVDAPEIKAIILRLKNARHLDATGALAIGDFAKQAKKRGVSVVVSGAMPEIMRVLTNTGVISILGQENVFEHTPDNLTLSTRSALIRAQSVLGVKTADIMLFGKKRREDGEES</sequence>
<protein>
    <submittedName>
        <fullName evidence="7">SulP family inorganic anion transporter</fullName>
    </submittedName>
</protein>
<dbReference type="InterPro" id="IPR002645">
    <property type="entry name" value="STAS_dom"/>
</dbReference>
<accession>A0A7X1E8Q6</accession>
<dbReference type="PROSITE" id="PS50801">
    <property type="entry name" value="STAS"/>
    <property type="match status" value="1"/>
</dbReference>
<evidence type="ECO:0000313" key="8">
    <source>
        <dbReference type="Proteomes" id="UP000526501"/>
    </source>
</evidence>
<evidence type="ECO:0000259" key="6">
    <source>
        <dbReference type="PROSITE" id="PS50801"/>
    </source>
</evidence>
<feature type="transmembrane region" description="Helical" evidence="5">
    <location>
        <begin position="79"/>
        <end position="101"/>
    </location>
</feature>
<keyword evidence="8" id="KW-1185">Reference proteome</keyword>
<dbReference type="InterPro" id="IPR011547">
    <property type="entry name" value="SLC26A/SulP_dom"/>
</dbReference>
<dbReference type="RefSeq" id="WP_185658928.1">
    <property type="nucleotide sequence ID" value="NZ_CAWPOO010000005.1"/>
</dbReference>
<dbReference type="CDD" id="cd07042">
    <property type="entry name" value="STAS_SulP_like_sulfate_transporter"/>
    <property type="match status" value="1"/>
</dbReference>